<evidence type="ECO:0000313" key="8">
    <source>
        <dbReference type="Proteomes" id="UP000515211"/>
    </source>
</evidence>
<reference evidence="9" key="2">
    <citation type="submission" date="2025-08" db="UniProtKB">
        <authorList>
            <consortium name="RefSeq"/>
        </authorList>
    </citation>
    <scope>IDENTIFICATION</scope>
    <source>
        <tissue evidence="9">Whole plant</tissue>
    </source>
</reference>
<keyword evidence="3" id="KW-0378">Hydrolase</keyword>
<feature type="chain" id="PRO_5028086333" evidence="6">
    <location>
        <begin position="21"/>
        <end position="276"/>
    </location>
</feature>
<evidence type="ECO:0000256" key="6">
    <source>
        <dbReference type="SAM" id="SignalP"/>
    </source>
</evidence>
<feature type="binding site" evidence="5">
    <location>
        <position position="178"/>
    </location>
    <ligand>
        <name>Ca(2+)</name>
        <dbReference type="ChEBI" id="CHEBI:29108"/>
        <label>3</label>
    </ligand>
</feature>
<feature type="binding site" evidence="5">
    <location>
        <position position="220"/>
    </location>
    <ligand>
        <name>Zn(2+)</name>
        <dbReference type="ChEBI" id="CHEBI:29105"/>
        <label>2</label>
        <note>catalytic</note>
    </ligand>
</feature>
<dbReference type="GO" id="GO:0030574">
    <property type="term" value="P:collagen catabolic process"/>
    <property type="evidence" value="ECO:0007669"/>
    <property type="project" value="TreeGrafter"/>
</dbReference>
<evidence type="ECO:0000256" key="5">
    <source>
        <dbReference type="PIRSR" id="PIRSR621190-2"/>
    </source>
</evidence>
<dbReference type="GO" id="GO:0006508">
    <property type="term" value="P:proteolysis"/>
    <property type="evidence" value="ECO:0007669"/>
    <property type="project" value="UniProtKB-KW"/>
</dbReference>
<keyword evidence="5" id="KW-0106">Calcium</keyword>
<dbReference type="SUPFAM" id="SSF55486">
    <property type="entry name" value="Metalloproteases ('zincins'), catalytic domain"/>
    <property type="match status" value="1"/>
</dbReference>
<keyword evidence="6" id="KW-0732">Signal</keyword>
<dbReference type="AlphaFoldDB" id="A0A6P5NN90"/>
<dbReference type="GO" id="GO:0031012">
    <property type="term" value="C:extracellular matrix"/>
    <property type="evidence" value="ECO:0007669"/>
    <property type="project" value="InterPro"/>
</dbReference>
<reference evidence="8" key="1">
    <citation type="journal article" date="2016" name="Nat. Genet.">
        <title>The genome sequences of Arachis duranensis and Arachis ipaensis, the diploid ancestors of cultivated peanut.</title>
        <authorList>
            <person name="Bertioli D.J."/>
            <person name="Cannon S.B."/>
            <person name="Froenicke L."/>
            <person name="Huang G."/>
            <person name="Farmer A.D."/>
            <person name="Cannon E.K."/>
            <person name="Liu X."/>
            <person name="Gao D."/>
            <person name="Clevenger J."/>
            <person name="Dash S."/>
            <person name="Ren L."/>
            <person name="Moretzsohn M.C."/>
            <person name="Shirasawa K."/>
            <person name="Huang W."/>
            <person name="Vidigal B."/>
            <person name="Abernathy B."/>
            <person name="Chu Y."/>
            <person name="Niederhuth C.E."/>
            <person name="Umale P."/>
            <person name="Araujo A.C."/>
            <person name="Kozik A."/>
            <person name="Kim K.D."/>
            <person name="Burow M.D."/>
            <person name="Varshney R.K."/>
            <person name="Wang X."/>
            <person name="Zhang X."/>
            <person name="Barkley N."/>
            <person name="Guimaraes P.M."/>
            <person name="Isobe S."/>
            <person name="Guo B."/>
            <person name="Liao B."/>
            <person name="Stalker H.T."/>
            <person name="Schmitz R.J."/>
            <person name="Scheffler B.E."/>
            <person name="Leal-Bertioli S.C."/>
            <person name="Xun X."/>
            <person name="Jackson S.A."/>
            <person name="Michelmore R."/>
            <person name="Ozias-Akins P."/>
        </authorList>
    </citation>
    <scope>NUCLEOTIDE SEQUENCE [LARGE SCALE GENOMIC DNA]</scope>
    <source>
        <strain evidence="8">cv. V14167</strain>
    </source>
</reference>
<dbReference type="SMART" id="SM00235">
    <property type="entry name" value="ZnMc"/>
    <property type="match status" value="1"/>
</dbReference>
<dbReference type="KEGG" id="adu:107488985"/>
<dbReference type="Gene3D" id="3.40.390.10">
    <property type="entry name" value="Collagenase (Catalytic Domain)"/>
    <property type="match status" value="1"/>
</dbReference>
<feature type="binding site" evidence="5">
    <location>
        <position position="185"/>
    </location>
    <ligand>
        <name>Zn(2+)</name>
        <dbReference type="ChEBI" id="CHEBI:29105"/>
        <label>1</label>
    </ligand>
</feature>
<sequence length="276" mass="30899">MKRHLLTLLFFFLLLDSSLSIPLEPTIGRVVTVAGRVVTGAGRAVAGTFKNIRNSIRSDEDAEEMTTKVRDQARDSLLNHVPDLVGSQPQPGASQFRCGGFHYFLSPTQGRNWFSDRTSLTYRFNPKIQDPFAQVLRDSFRRWSEELSLPLREKRYDEHDYADITIELSNFKDNMVVGDSLIIEHIPSNFAAAVGIGHIRLADNKNWGVLNIDIDTVVMHQLGHLLGLSHSNRNDSVMNPNIWSGKPRKVFSIGEKQQIKQVYSPNGNGNGVGSSP</sequence>
<comment type="cofactor">
    <cofactor evidence="5">
        <name>Ca(2+)</name>
        <dbReference type="ChEBI" id="CHEBI:29108"/>
    </cofactor>
    <text evidence="5">Can bind about 5 Ca(2+) ions per subunit.</text>
</comment>
<feature type="binding site" evidence="5">
    <location>
        <position position="180"/>
    </location>
    <ligand>
        <name>Ca(2+)</name>
        <dbReference type="ChEBI" id="CHEBI:29108"/>
        <label>3</label>
    </ligand>
</feature>
<evidence type="ECO:0000259" key="7">
    <source>
        <dbReference type="SMART" id="SM00235"/>
    </source>
</evidence>
<proteinExistence type="predicted"/>
<evidence type="ECO:0000256" key="1">
    <source>
        <dbReference type="ARBA" id="ARBA00022670"/>
    </source>
</evidence>
<feature type="binding site" evidence="5">
    <location>
        <position position="173"/>
    </location>
    <ligand>
        <name>Zn(2+)</name>
        <dbReference type="ChEBI" id="CHEBI:29105"/>
        <label>1</label>
    </ligand>
</feature>
<dbReference type="GeneID" id="107488985"/>
<dbReference type="InterPro" id="IPR006026">
    <property type="entry name" value="Peptidase_Metallo"/>
</dbReference>
<accession>A0A6P5NN90</accession>
<evidence type="ECO:0000313" key="9">
    <source>
        <dbReference type="RefSeq" id="XP_020998219.1"/>
    </source>
</evidence>
<feature type="signal peptide" evidence="6">
    <location>
        <begin position="1"/>
        <end position="20"/>
    </location>
</feature>
<dbReference type="Proteomes" id="UP000515211">
    <property type="component" value="Chromosome 5"/>
</dbReference>
<keyword evidence="2 5" id="KW-0479">Metal-binding</keyword>
<dbReference type="GO" id="GO:0004222">
    <property type="term" value="F:metalloendopeptidase activity"/>
    <property type="evidence" value="ECO:0007669"/>
    <property type="project" value="InterPro"/>
</dbReference>
<dbReference type="InterPro" id="IPR024079">
    <property type="entry name" value="MetalloPept_cat_dom_sf"/>
</dbReference>
<evidence type="ECO:0000256" key="4">
    <source>
        <dbReference type="ARBA" id="ARBA00022833"/>
    </source>
</evidence>
<keyword evidence="8" id="KW-1185">Reference proteome</keyword>
<dbReference type="PANTHER" id="PTHR10201:SF259">
    <property type="entry name" value="MATRIXIN PROTEIN"/>
    <property type="match status" value="1"/>
</dbReference>
<keyword evidence="4 5" id="KW-0862">Zinc</keyword>
<dbReference type="Pfam" id="PF00413">
    <property type="entry name" value="Peptidase_M10"/>
    <property type="match status" value="1"/>
</dbReference>
<gene>
    <name evidence="9" type="primary">LOC107488985</name>
</gene>
<evidence type="ECO:0000256" key="2">
    <source>
        <dbReference type="ARBA" id="ARBA00022723"/>
    </source>
</evidence>
<name>A0A6P5NN90_ARADU</name>
<dbReference type="InterPro" id="IPR021190">
    <property type="entry name" value="Pept_M10A"/>
</dbReference>
<protein>
    <submittedName>
        <fullName evidence="9">Metalloendoproteinase 3-MMP</fullName>
    </submittedName>
</protein>
<feature type="binding site" evidence="5">
    <location>
        <position position="203"/>
    </location>
    <ligand>
        <name>Ca(2+)</name>
        <dbReference type="ChEBI" id="CHEBI:29108"/>
        <label>1</label>
    </ligand>
</feature>
<dbReference type="RefSeq" id="XP_020998219.1">
    <property type="nucleotide sequence ID" value="XM_021142560.2"/>
</dbReference>
<feature type="binding site" evidence="5">
    <location>
        <position position="163"/>
    </location>
    <ligand>
        <name>Ca(2+)</name>
        <dbReference type="ChEBI" id="CHEBI:29108"/>
        <label>2</label>
    </ligand>
</feature>
<organism evidence="8 9">
    <name type="scientific">Arachis duranensis</name>
    <name type="common">Wild peanut</name>
    <dbReference type="NCBI Taxonomy" id="130453"/>
    <lineage>
        <taxon>Eukaryota</taxon>
        <taxon>Viridiplantae</taxon>
        <taxon>Streptophyta</taxon>
        <taxon>Embryophyta</taxon>
        <taxon>Tracheophyta</taxon>
        <taxon>Spermatophyta</taxon>
        <taxon>Magnoliopsida</taxon>
        <taxon>eudicotyledons</taxon>
        <taxon>Gunneridae</taxon>
        <taxon>Pentapetalae</taxon>
        <taxon>rosids</taxon>
        <taxon>fabids</taxon>
        <taxon>Fabales</taxon>
        <taxon>Fabaceae</taxon>
        <taxon>Papilionoideae</taxon>
        <taxon>50 kb inversion clade</taxon>
        <taxon>dalbergioids sensu lato</taxon>
        <taxon>Dalbergieae</taxon>
        <taxon>Pterocarpus clade</taxon>
        <taxon>Arachis</taxon>
    </lineage>
</organism>
<dbReference type="GO" id="GO:0030198">
    <property type="term" value="P:extracellular matrix organization"/>
    <property type="evidence" value="ECO:0007669"/>
    <property type="project" value="TreeGrafter"/>
</dbReference>
<keyword evidence="1" id="KW-0645">Protease</keyword>
<feature type="binding site" evidence="5">
    <location>
        <position position="224"/>
    </location>
    <ligand>
        <name>Zn(2+)</name>
        <dbReference type="ChEBI" id="CHEBI:29105"/>
        <label>2</label>
        <note>catalytic</note>
    </ligand>
</feature>
<dbReference type="PRINTS" id="PR00138">
    <property type="entry name" value="MATRIXIN"/>
</dbReference>
<evidence type="ECO:0000256" key="3">
    <source>
        <dbReference type="ARBA" id="ARBA00022801"/>
    </source>
</evidence>
<dbReference type="PANTHER" id="PTHR10201">
    <property type="entry name" value="MATRIX METALLOPROTEINASE"/>
    <property type="match status" value="1"/>
</dbReference>
<dbReference type="GO" id="GO:0008270">
    <property type="term" value="F:zinc ion binding"/>
    <property type="evidence" value="ECO:0007669"/>
    <property type="project" value="InterPro"/>
</dbReference>
<comment type="cofactor">
    <cofactor evidence="5">
        <name>Zn(2+)</name>
        <dbReference type="ChEBI" id="CHEBI:29105"/>
    </cofactor>
    <text evidence="5">Binds 2 Zn(2+) ions per subunit.</text>
</comment>
<feature type="binding site" evidence="5">
    <location>
        <position position="238"/>
    </location>
    <ligand>
        <name>Zn(2+)</name>
        <dbReference type="ChEBI" id="CHEBI:29105"/>
        <label>2</label>
        <note>catalytic</note>
    </ligand>
</feature>
<feature type="domain" description="Peptidase metallopeptidase" evidence="7">
    <location>
        <begin position="109"/>
        <end position="265"/>
    </location>
</feature>
<dbReference type="InterPro" id="IPR001818">
    <property type="entry name" value="Pept_M10_metallopeptidase"/>
</dbReference>
<feature type="binding site" evidence="5">
    <location>
        <position position="230"/>
    </location>
    <ligand>
        <name>Zn(2+)</name>
        <dbReference type="ChEBI" id="CHEBI:29105"/>
        <label>2</label>
        <note>catalytic</note>
    </ligand>
</feature>